<reference evidence="14 15" key="1">
    <citation type="journal article" date="2019" name="Gigascience">
        <title>Whole-genome sequence of the oriental lung fluke Paragonimus westermani.</title>
        <authorList>
            <person name="Oey H."/>
            <person name="Zakrzewski M."/>
            <person name="Narain K."/>
            <person name="Devi K.R."/>
            <person name="Agatsuma T."/>
            <person name="Nawaratna S."/>
            <person name="Gobert G.N."/>
            <person name="Jones M.K."/>
            <person name="Ragan M.A."/>
            <person name="McManus D.P."/>
            <person name="Krause L."/>
        </authorList>
    </citation>
    <scope>NUCLEOTIDE SEQUENCE [LARGE SCALE GENOMIC DNA]</scope>
    <source>
        <strain evidence="14 15">IND2009</strain>
    </source>
</reference>
<feature type="region of interest" description="Disordered" evidence="13">
    <location>
        <begin position="175"/>
        <end position="197"/>
    </location>
</feature>
<comment type="similarity">
    <text evidence="3">Belongs to the DRC10 family.</text>
</comment>
<comment type="subunit">
    <text evidence="11">Component of the nexin-dynein regulatory complex (N-DRC). Interacts with CFAP52.</text>
</comment>
<evidence type="ECO:0000256" key="1">
    <source>
        <dbReference type="ARBA" id="ARBA00003029"/>
    </source>
</evidence>
<dbReference type="PROSITE" id="PS50096">
    <property type="entry name" value="IQ"/>
    <property type="match status" value="1"/>
</dbReference>
<protein>
    <recommendedName>
        <fullName evidence="4">Dynein regulatory complex protein 10</fullName>
    </recommendedName>
    <alternativeName>
        <fullName evidence="10">IQ domain-containing protein D</fullName>
    </alternativeName>
</protein>
<keyword evidence="7" id="KW-0969">Cilium</keyword>
<evidence type="ECO:0000256" key="13">
    <source>
        <dbReference type="SAM" id="MobiDB-lite"/>
    </source>
</evidence>
<name>A0A5J4NPY4_9TREM</name>
<evidence type="ECO:0000256" key="7">
    <source>
        <dbReference type="ARBA" id="ARBA00023069"/>
    </source>
</evidence>
<evidence type="ECO:0000256" key="5">
    <source>
        <dbReference type="ARBA" id="ARBA00022490"/>
    </source>
</evidence>
<keyword evidence="8" id="KW-0206">Cytoskeleton</keyword>
<comment type="subcellular location">
    <subcellularLocation>
        <location evidence="2">Cytoplasm</location>
        <location evidence="2">Cytoskeleton</location>
        <location evidence="2">Flagellum axoneme</location>
    </subcellularLocation>
</comment>
<dbReference type="Pfam" id="PF00612">
    <property type="entry name" value="IQ"/>
    <property type="match status" value="1"/>
</dbReference>
<dbReference type="AlphaFoldDB" id="A0A5J4NPY4"/>
<evidence type="ECO:0000256" key="8">
    <source>
        <dbReference type="ARBA" id="ARBA00023212"/>
    </source>
</evidence>
<proteinExistence type="inferred from homology"/>
<accession>A0A5J4NPY4</accession>
<dbReference type="Gene3D" id="1.20.5.190">
    <property type="match status" value="1"/>
</dbReference>
<evidence type="ECO:0000256" key="10">
    <source>
        <dbReference type="ARBA" id="ARBA00032180"/>
    </source>
</evidence>
<feature type="compositionally biased region" description="Polar residues" evidence="13">
    <location>
        <begin position="183"/>
        <end position="197"/>
    </location>
</feature>
<keyword evidence="5" id="KW-0963">Cytoplasm</keyword>
<gene>
    <name evidence="14" type="ORF">DEA37_0013638</name>
</gene>
<dbReference type="CDD" id="cd23767">
    <property type="entry name" value="IQCD"/>
    <property type="match status" value="1"/>
</dbReference>
<evidence type="ECO:0000256" key="2">
    <source>
        <dbReference type="ARBA" id="ARBA00004611"/>
    </source>
</evidence>
<evidence type="ECO:0000256" key="4">
    <source>
        <dbReference type="ARBA" id="ARBA00021752"/>
    </source>
</evidence>
<feature type="coiled-coil region" evidence="12">
    <location>
        <begin position="15"/>
        <end position="71"/>
    </location>
</feature>
<organism evidence="14 15">
    <name type="scientific">Paragonimus westermani</name>
    <dbReference type="NCBI Taxonomy" id="34504"/>
    <lineage>
        <taxon>Eukaryota</taxon>
        <taxon>Metazoa</taxon>
        <taxon>Spiralia</taxon>
        <taxon>Lophotrochozoa</taxon>
        <taxon>Platyhelminthes</taxon>
        <taxon>Trematoda</taxon>
        <taxon>Digenea</taxon>
        <taxon>Plagiorchiida</taxon>
        <taxon>Troglotremata</taxon>
        <taxon>Troglotrematidae</taxon>
        <taxon>Paragonimus</taxon>
    </lineage>
</organism>
<sequence length="197" mass="23440">MKRLQEIQTKIRGIQEKTQTALLELKQQYEDERRAVKQKHRESMRELELCLRTSKQQLNELTTKNIEFERKLRMEKWKVEDSVSALLTKADTDMFEMQAEYDKHAEADRIEREACEELMRKLEPLKIRADAVLEEKRLEGERQAAELAEQENMITAATTIQSLWRSWKARKTIRAERRKTKLSKNPSTNNVHNKQTL</sequence>
<evidence type="ECO:0000256" key="6">
    <source>
        <dbReference type="ARBA" id="ARBA00022846"/>
    </source>
</evidence>
<dbReference type="EMBL" id="QNGE01001428">
    <property type="protein sequence ID" value="KAA3677602.1"/>
    <property type="molecule type" value="Genomic_DNA"/>
</dbReference>
<dbReference type="Proteomes" id="UP000324629">
    <property type="component" value="Unassembled WGS sequence"/>
</dbReference>
<evidence type="ECO:0000256" key="12">
    <source>
        <dbReference type="SAM" id="Coils"/>
    </source>
</evidence>
<keyword evidence="9" id="KW-0966">Cell projection</keyword>
<comment type="function">
    <text evidence="1">Component of the nexin-dynein regulatory complex (N-DRC), a key regulator of ciliary/flagellar motility which maintains the alignment and integrity of the distal axoneme and regulates microtubule sliding in motile axonemes.</text>
</comment>
<dbReference type="PANTHER" id="PTHR31598:SF1">
    <property type="entry name" value="DYNEIN REGULATORY COMPLEX PROTEIN 10"/>
    <property type="match status" value="1"/>
</dbReference>
<dbReference type="PANTHER" id="PTHR31598">
    <property type="entry name" value="IQ DOMAIN-CONTAINING PROTEIN D"/>
    <property type="match status" value="1"/>
</dbReference>
<evidence type="ECO:0000256" key="9">
    <source>
        <dbReference type="ARBA" id="ARBA00023273"/>
    </source>
</evidence>
<keyword evidence="6" id="KW-0282">Flagellum</keyword>
<dbReference type="InterPro" id="IPR000048">
    <property type="entry name" value="IQ_motif_EF-hand-BS"/>
</dbReference>
<evidence type="ECO:0000313" key="15">
    <source>
        <dbReference type="Proteomes" id="UP000324629"/>
    </source>
</evidence>
<dbReference type="InterPro" id="IPR042815">
    <property type="entry name" value="DRC10"/>
</dbReference>
<evidence type="ECO:0000256" key="3">
    <source>
        <dbReference type="ARBA" id="ARBA00009071"/>
    </source>
</evidence>
<keyword evidence="15" id="KW-1185">Reference proteome</keyword>
<keyword evidence="12" id="KW-0175">Coiled coil</keyword>
<comment type="caution">
    <text evidence="14">The sequence shown here is derived from an EMBL/GenBank/DDBJ whole genome shotgun (WGS) entry which is preliminary data.</text>
</comment>
<evidence type="ECO:0000313" key="14">
    <source>
        <dbReference type="EMBL" id="KAA3677602.1"/>
    </source>
</evidence>
<evidence type="ECO:0000256" key="11">
    <source>
        <dbReference type="ARBA" id="ARBA00046836"/>
    </source>
</evidence>